<comment type="caution">
    <text evidence="3">The sequence shown here is derived from an EMBL/GenBank/DDBJ whole genome shotgun (WGS) entry which is preliminary data.</text>
</comment>
<evidence type="ECO:0000313" key="3">
    <source>
        <dbReference type="EMBL" id="GAA1130016.1"/>
    </source>
</evidence>
<keyword evidence="4" id="KW-1185">Reference proteome</keyword>
<protein>
    <recommendedName>
        <fullName evidence="5">DUF2933 domain-containing protein</fullName>
    </recommendedName>
</protein>
<dbReference type="RefSeq" id="WP_343905752.1">
    <property type="nucleotide sequence ID" value="NZ_BAAAJE010000002.1"/>
</dbReference>
<proteinExistence type="predicted"/>
<reference evidence="3 4" key="1">
    <citation type="journal article" date="2019" name="Int. J. Syst. Evol. Microbiol.">
        <title>The Global Catalogue of Microorganisms (GCM) 10K type strain sequencing project: providing services to taxonomists for standard genome sequencing and annotation.</title>
        <authorList>
            <consortium name="The Broad Institute Genomics Platform"/>
            <consortium name="The Broad Institute Genome Sequencing Center for Infectious Disease"/>
            <person name="Wu L."/>
            <person name="Ma J."/>
        </authorList>
    </citation>
    <scope>NUCLEOTIDE SEQUENCE [LARGE SCALE GENOMIC DNA]</scope>
    <source>
        <strain evidence="3 4">JCM 11813</strain>
    </source>
</reference>
<evidence type="ECO:0000256" key="1">
    <source>
        <dbReference type="SAM" id="MobiDB-lite"/>
    </source>
</evidence>
<dbReference type="Proteomes" id="UP001499979">
    <property type="component" value="Unassembled WGS sequence"/>
</dbReference>
<evidence type="ECO:0008006" key="5">
    <source>
        <dbReference type="Google" id="ProtNLM"/>
    </source>
</evidence>
<evidence type="ECO:0000256" key="2">
    <source>
        <dbReference type="SAM" id="Phobius"/>
    </source>
</evidence>
<name>A0ABN1U9P5_9ACTN</name>
<dbReference type="EMBL" id="BAAAJE010000002">
    <property type="protein sequence ID" value="GAA1130016.1"/>
    <property type="molecule type" value="Genomic_DNA"/>
</dbReference>
<gene>
    <name evidence="3" type="ORF">GCM10009606_07380</name>
</gene>
<feature type="transmembrane region" description="Helical" evidence="2">
    <location>
        <begin position="6"/>
        <end position="25"/>
    </location>
</feature>
<organism evidence="3 4">
    <name type="scientific">Nocardioides aquiterrae</name>
    <dbReference type="NCBI Taxonomy" id="203799"/>
    <lineage>
        <taxon>Bacteria</taxon>
        <taxon>Bacillati</taxon>
        <taxon>Actinomycetota</taxon>
        <taxon>Actinomycetes</taxon>
        <taxon>Propionibacteriales</taxon>
        <taxon>Nocardioidaceae</taxon>
        <taxon>Nocardioides</taxon>
    </lineage>
</organism>
<accession>A0ABN1U9P5</accession>
<sequence>MPDLIYLLAVLVCPITMGAMMLMMMRGSQRRPSQASPDEVARLRAEVDELRAHAGAEQPQAGPVQR</sequence>
<keyword evidence="2" id="KW-0472">Membrane</keyword>
<evidence type="ECO:0000313" key="4">
    <source>
        <dbReference type="Proteomes" id="UP001499979"/>
    </source>
</evidence>
<feature type="region of interest" description="Disordered" evidence="1">
    <location>
        <begin position="27"/>
        <end position="66"/>
    </location>
</feature>
<keyword evidence="2" id="KW-0812">Transmembrane</keyword>
<feature type="compositionally biased region" description="Basic and acidic residues" evidence="1">
    <location>
        <begin position="39"/>
        <end position="54"/>
    </location>
</feature>
<keyword evidence="2" id="KW-1133">Transmembrane helix</keyword>